<evidence type="ECO:0000256" key="3">
    <source>
        <dbReference type="ARBA" id="ARBA00023125"/>
    </source>
</evidence>
<evidence type="ECO:0000256" key="2">
    <source>
        <dbReference type="ARBA" id="ARBA00023015"/>
    </source>
</evidence>
<keyword evidence="2" id="KW-0805">Transcription regulation</keyword>
<keyword evidence="4" id="KW-0804">Transcription</keyword>
<dbReference type="AlphaFoldDB" id="A0A1J4Q2N0"/>
<gene>
    <name evidence="6" type="ORF">VT52_012405</name>
</gene>
<dbReference type="Pfam" id="PF03466">
    <property type="entry name" value="LysR_substrate"/>
    <property type="match status" value="1"/>
</dbReference>
<dbReference type="PRINTS" id="PR00039">
    <property type="entry name" value="HTHLYSR"/>
</dbReference>
<dbReference type="Gene3D" id="1.10.10.10">
    <property type="entry name" value="Winged helix-like DNA-binding domain superfamily/Winged helix DNA-binding domain"/>
    <property type="match status" value="1"/>
</dbReference>
<dbReference type="SUPFAM" id="SSF46785">
    <property type="entry name" value="Winged helix' DNA-binding domain"/>
    <property type="match status" value="1"/>
</dbReference>
<dbReference type="EMBL" id="LBDA02000026">
    <property type="protein sequence ID" value="OIK27266.1"/>
    <property type="molecule type" value="Genomic_DNA"/>
</dbReference>
<dbReference type="CDD" id="cd05466">
    <property type="entry name" value="PBP2_LTTR_substrate"/>
    <property type="match status" value="1"/>
</dbReference>
<dbReference type="InterPro" id="IPR000847">
    <property type="entry name" value="LysR_HTH_N"/>
</dbReference>
<dbReference type="InterPro" id="IPR005119">
    <property type="entry name" value="LysR_subst-bd"/>
</dbReference>
<comment type="caution">
    <text evidence="6">The sequence shown here is derived from an EMBL/GenBank/DDBJ whole genome shotgun (WGS) entry which is preliminary data.</text>
</comment>
<organism evidence="6 7">
    <name type="scientific">Streptomyces malaysiense</name>
    <dbReference type="NCBI Taxonomy" id="1428626"/>
    <lineage>
        <taxon>Bacteria</taxon>
        <taxon>Bacillati</taxon>
        <taxon>Actinomycetota</taxon>
        <taxon>Actinomycetes</taxon>
        <taxon>Kitasatosporales</taxon>
        <taxon>Streptomycetaceae</taxon>
        <taxon>Streptomyces</taxon>
    </lineage>
</organism>
<dbReference type="InterPro" id="IPR036390">
    <property type="entry name" value="WH_DNA-bd_sf"/>
</dbReference>
<dbReference type="InterPro" id="IPR036388">
    <property type="entry name" value="WH-like_DNA-bd_sf"/>
</dbReference>
<dbReference type="OrthoDB" id="8417889at2"/>
<accession>A0A1J4Q2N0</accession>
<dbReference type="GO" id="GO:0003700">
    <property type="term" value="F:DNA-binding transcription factor activity"/>
    <property type="evidence" value="ECO:0007669"/>
    <property type="project" value="InterPro"/>
</dbReference>
<keyword evidence="3" id="KW-0238">DNA-binding</keyword>
<dbReference type="Gene3D" id="3.40.190.10">
    <property type="entry name" value="Periplasmic binding protein-like II"/>
    <property type="match status" value="2"/>
</dbReference>
<dbReference type="SUPFAM" id="SSF53850">
    <property type="entry name" value="Periplasmic binding protein-like II"/>
    <property type="match status" value="1"/>
</dbReference>
<sequence length="302" mass="33071">MSERNPRGSGTLDLNLLRTFLAVHRTGSFTAAAQHLGLSQSTVTTQVRSLEQRLDHELFDRRARGVAPLPYADELAARLAAPLDQLAHITGERHGTAAVPVHIAGPAEFLCVVLLPAIAPLVADGVRLRLATGLTDPLLEELRAGRHDLVVATQRPRGRSLRAEPLVDEEFVLVAAPIWAERLAGQDLPDALRDVPLVTYAEDLPIARRYWRHVFDRRLHAQAAVTVPDLRGILAAVIAGIGWSVLPSYLCRAELADGTLRLLHRTDDPPINTGYLVQRPGTSANPDVTRVRDHLLAAARMW</sequence>
<evidence type="ECO:0000313" key="6">
    <source>
        <dbReference type="EMBL" id="OIK27266.1"/>
    </source>
</evidence>
<dbReference type="RefSeq" id="WP_046422368.1">
    <property type="nucleotide sequence ID" value="NZ_LBDA02000026.1"/>
</dbReference>
<dbReference type="PROSITE" id="PS50931">
    <property type="entry name" value="HTH_LYSR"/>
    <property type="match status" value="1"/>
</dbReference>
<proteinExistence type="inferred from homology"/>
<evidence type="ECO:0000256" key="1">
    <source>
        <dbReference type="ARBA" id="ARBA00009437"/>
    </source>
</evidence>
<name>A0A1J4Q2N0_9ACTN</name>
<keyword evidence="7" id="KW-1185">Reference proteome</keyword>
<evidence type="ECO:0000259" key="5">
    <source>
        <dbReference type="PROSITE" id="PS50931"/>
    </source>
</evidence>
<protein>
    <submittedName>
        <fullName evidence="6">LysR family transcriptional regulator</fullName>
    </submittedName>
</protein>
<dbReference type="Pfam" id="PF00126">
    <property type="entry name" value="HTH_1"/>
    <property type="match status" value="1"/>
</dbReference>
<evidence type="ECO:0000313" key="7">
    <source>
        <dbReference type="Proteomes" id="UP000034838"/>
    </source>
</evidence>
<evidence type="ECO:0000256" key="4">
    <source>
        <dbReference type="ARBA" id="ARBA00023163"/>
    </source>
</evidence>
<dbReference type="PANTHER" id="PTHR30126:SF39">
    <property type="entry name" value="HTH-TYPE TRANSCRIPTIONAL REGULATOR CYSL"/>
    <property type="match status" value="1"/>
</dbReference>
<comment type="similarity">
    <text evidence="1">Belongs to the LysR transcriptional regulatory family.</text>
</comment>
<reference evidence="6" key="1">
    <citation type="submission" date="2016-10" db="EMBL/GenBank/DDBJ databases">
        <title>Genome sequence of Streptomyces malaysiense MUSC 136.</title>
        <authorList>
            <person name="Lee L.-H."/>
            <person name="Ser H.-L."/>
        </authorList>
    </citation>
    <scope>NUCLEOTIDE SEQUENCE [LARGE SCALE GENOMIC DNA]</scope>
    <source>
        <strain evidence="6">MUSC 136</strain>
    </source>
</reference>
<dbReference type="PANTHER" id="PTHR30126">
    <property type="entry name" value="HTH-TYPE TRANSCRIPTIONAL REGULATOR"/>
    <property type="match status" value="1"/>
</dbReference>
<feature type="domain" description="HTH lysR-type" evidence="5">
    <location>
        <begin position="12"/>
        <end position="69"/>
    </location>
</feature>
<dbReference type="Proteomes" id="UP000034838">
    <property type="component" value="Unassembled WGS sequence"/>
</dbReference>
<dbReference type="GO" id="GO:0000976">
    <property type="term" value="F:transcription cis-regulatory region binding"/>
    <property type="evidence" value="ECO:0007669"/>
    <property type="project" value="TreeGrafter"/>
</dbReference>